<evidence type="ECO:0000256" key="1">
    <source>
        <dbReference type="SAM" id="MobiDB-lite"/>
    </source>
</evidence>
<dbReference type="Proteomes" id="UP001066276">
    <property type="component" value="Chromosome 6"/>
</dbReference>
<evidence type="ECO:0000313" key="3">
    <source>
        <dbReference type="Proteomes" id="UP001066276"/>
    </source>
</evidence>
<feature type="compositionally biased region" description="Polar residues" evidence="1">
    <location>
        <begin position="45"/>
        <end position="55"/>
    </location>
</feature>
<keyword evidence="3" id="KW-1185">Reference proteome</keyword>
<dbReference type="EMBL" id="JANPWB010000010">
    <property type="protein sequence ID" value="KAJ1146857.1"/>
    <property type="molecule type" value="Genomic_DNA"/>
</dbReference>
<accession>A0AAV7R4Q1</accession>
<sequence>MSASRRRSNQKAHSRFSITPSSECKPKMLKPGSTQQVQHHAIQRVQAQDAQTKQHTAGLASRQPVSATRRRSNQAAHCRFGITSANECKPKTLNPSSTQQVQHHAIQ</sequence>
<organism evidence="2 3">
    <name type="scientific">Pleurodeles waltl</name>
    <name type="common">Iberian ribbed newt</name>
    <dbReference type="NCBI Taxonomy" id="8319"/>
    <lineage>
        <taxon>Eukaryota</taxon>
        <taxon>Metazoa</taxon>
        <taxon>Chordata</taxon>
        <taxon>Craniata</taxon>
        <taxon>Vertebrata</taxon>
        <taxon>Euteleostomi</taxon>
        <taxon>Amphibia</taxon>
        <taxon>Batrachia</taxon>
        <taxon>Caudata</taxon>
        <taxon>Salamandroidea</taxon>
        <taxon>Salamandridae</taxon>
        <taxon>Pleurodelinae</taxon>
        <taxon>Pleurodeles</taxon>
    </lineage>
</organism>
<feature type="compositionally biased region" description="Polar residues" evidence="1">
    <location>
        <begin position="93"/>
        <end position="107"/>
    </location>
</feature>
<gene>
    <name evidence="2" type="ORF">NDU88_013115</name>
</gene>
<name>A0AAV7R4Q1_PLEWA</name>
<evidence type="ECO:0000313" key="2">
    <source>
        <dbReference type="EMBL" id="KAJ1146857.1"/>
    </source>
</evidence>
<feature type="compositionally biased region" description="Basic residues" evidence="1">
    <location>
        <begin position="1"/>
        <end position="14"/>
    </location>
</feature>
<reference evidence="2" key="1">
    <citation type="journal article" date="2022" name="bioRxiv">
        <title>Sequencing and chromosome-scale assembly of the giantPleurodeles waltlgenome.</title>
        <authorList>
            <person name="Brown T."/>
            <person name="Elewa A."/>
            <person name="Iarovenko S."/>
            <person name="Subramanian E."/>
            <person name="Araus A.J."/>
            <person name="Petzold A."/>
            <person name="Susuki M."/>
            <person name="Suzuki K.-i.T."/>
            <person name="Hayashi T."/>
            <person name="Toyoda A."/>
            <person name="Oliveira C."/>
            <person name="Osipova E."/>
            <person name="Leigh N.D."/>
            <person name="Simon A."/>
            <person name="Yun M.H."/>
        </authorList>
    </citation>
    <scope>NUCLEOTIDE SEQUENCE</scope>
    <source>
        <strain evidence="2">20211129_DDA</strain>
        <tissue evidence="2">Liver</tissue>
    </source>
</reference>
<protein>
    <submittedName>
        <fullName evidence="2">Uncharacterized protein</fullName>
    </submittedName>
</protein>
<feature type="region of interest" description="Disordered" evidence="1">
    <location>
        <begin position="1"/>
        <end position="107"/>
    </location>
</feature>
<proteinExistence type="predicted"/>
<comment type="caution">
    <text evidence="2">The sequence shown here is derived from an EMBL/GenBank/DDBJ whole genome shotgun (WGS) entry which is preliminary data.</text>
</comment>
<dbReference type="AlphaFoldDB" id="A0AAV7R4Q1"/>